<dbReference type="InterPro" id="IPR051648">
    <property type="entry name" value="CWI-Assembly_Regulator"/>
</dbReference>
<evidence type="ECO:0000313" key="9">
    <source>
        <dbReference type="Proteomes" id="UP001501126"/>
    </source>
</evidence>
<keyword evidence="9" id="KW-1185">Reference proteome</keyword>
<reference evidence="9" key="1">
    <citation type="journal article" date="2019" name="Int. J. Syst. Evol. Microbiol.">
        <title>The Global Catalogue of Microorganisms (GCM) 10K type strain sequencing project: providing services to taxonomists for standard genome sequencing and annotation.</title>
        <authorList>
            <consortium name="The Broad Institute Genomics Platform"/>
            <consortium name="The Broad Institute Genome Sequencing Center for Infectious Disease"/>
            <person name="Wu L."/>
            <person name="Ma J."/>
        </authorList>
    </citation>
    <scope>NUCLEOTIDE SEQUENCE [LARGE SCALE GENOMIC DNA]</scope>
    <source>
        <strain evidence="9">JCM 16083</strain>
    </source>
</reference>
<dbReference type="InterPro" id="IPR013320">
    <property type="entry name" value="ConA-like_dom_sf"/>
</dbReference>
<name>A0ABP3Y3C1_9FLAO</name>
<sequence length="974" mass="104354">MKKLFIILSLSSFTVTAQTPTISFDFNGNLDAAAGAGVSFTPSGINPIYTYDRFGNPSGACNLYNTTANNPIVANFSSVQLPAGGNARSISLWVHYIGHSTADGNNVNLFQQGTFTTPGSAFFTVQTQESAYFMGNNADLTPPNSDIFKFDSQNWYHYVITFDGSQVGIYRNGNLVGIGATTPAMNPINTNSSSLIINPNGSLNTNGYGYVIDDLDIFDVALTEAQIHAMYVQDSPLNQVELIGYFPFNTGTNNFDISNNHQFAQDGATPAPTSATGYAGEGLHYTSGQLFSNNTVVPELDGSFTIAYWQKRNAAPVQSYETSMELGGSAYDRTFYSSGAFRDNFGMAIGASPSWANFSVPEAGSGISYIAYGEWQHHAFVFDTLTNQLFYYIDGELRKSLGVVAGGIHTFTNKMTLGGGTDGNGVFQAIKSCTNFDLDELFVFNRALSQAEIMALRYQEAVPIICPTGDVTLTTQQEVNDLWSCTHITGNLTIDDGVTSSITDLSPLNNITTIDGNVLFQQLDVYNIDALNGVTSIGGTISFINNTSTGISGFSSLPHIPGDLIIQDNSNLNFVHGFVNLDKIGTDENLGEFIVTNNPEIIFMLDFNTLDTITAGLSLENLPLIDDNTSAFQELDYTGYLQLESTGFDHLTAFTNLSRIGNGLFVLSNADLFDLEGLDNVVEFTQVGGMIQITDNPLIHNLNALATVNFNLPKSVNVEGNNGLTSITGLAGVSGDLGANSFVYVVDNPSLFNLNGLDGITGASAVRIINNSTLTTLAGLNGLSHTTTSGMMQEIAIKNNASLTSLNGLSNLVTLAANCPIVISNNVLLSDISSLNSLDVNTISSVEIQNNIQLATCNEIWLCNYLSVSSPVTTISGNASGCNSTTEISSGCSLGIGENTEIQVVVYPNPVKNILSVETKHKQLSNLKLVDIAGNTVLESNLSKIDLTHISTGVYYLHIFDESGTLFTEKVIKQ</sequence>
<dbReference type="SUPFAM" id="SSF52058">
    <property type="entry name" value="L domain-like"/>
    <property type="match status" value="2"/>
</dbReference>
<dbReference type="NCBIfam" id="TIGR04183">
    <property type="entry name" value="Por_Secre_tail"/>
    <property type="match status" value="1"/>
</dbReference>
<dbReference type="PANTHER" id="PTHR31018:SF3">
    <property type="entry name" value="RECEPTOR PROTEIN-TYROSINE KINASE"/>
    <property type="match status" value="1"/>
</dbReference>
<organism evidence="8 9">
    <name type="scientific">Wandonia haliotis</name>
    <dbReference type="NCBI Taxonomy" id="574963"/>
    <lineage>
        <taxon>Bacteria</taxon>
        <taxon>Pseudomonadati</taxon>
        <taxon>Bacteroidota</taxon>
        <taxon>Flavobacteriia</taxon>
        <taxon>Flavobacteriales</taxon>
        <taxon>Crocinitomicaceae</taxon>
        <taxon>Wandonia</taxon>
    </lineage>
</organism>
<keyword evidence="2" id="KW-0134">Cell wall</keyword>
<accession>A0ABP3Y3C1</accession>
<feature type="signal peptide" evidence="6">
    <location>
        <begin position="1"/>
        <end position="17"/>
    </location>
</feature>
<dbReference type="RefSeq" id="WP_343787981.1">
    <property type="nucleotide sequence ID" value="NZ_BAAAFH010000011.1"/>
</dbReference>
<dbReference type="Pfam" id="PF18962">
    <property type="entry name" value="Por_Secre_tail"/>
    <property type="match status" value="1"/>
</dbReference>
<evidence type="ECO:0000256" key="5">
    <source>
        <dbReference type="ARBA" id="ARBA00023180"/>
    </source>
</evidence>
<evidence type="ECO:0000256" key="1">
    <source>
        <dbReference type="ARBA" id="ARBA00004191"/>
    </source>
</evidence>
<dbReference type="InterPro" id="IPR036941">
    <property type="entry name" value="Rcpt_L-dom_sf"/>
</dbReference>
<feature type="domain" description="Secretion system C-terminal sorting" evidence="7">
    <location>
        <begin position="906"/>
        <end position="972"/>
    </location>
</feature>
<evidence type="ECO:0000313" key="8">
    <source>
        <dbReference type="EMBL" id="GAA0875965.1"/>
    </source>
</evidence>
<evidence type="ECO:0000259" key="7">
    <source>
        <dbReference type="Pfam" id="PF18962"/>
    </source>
</evidence>
<dbReference type="SUPFAM" id="SSF49899">
    <property type="entry name" value="Concanavalin A-like lectins/glucanases"/>
    <property type="match status" value="2"/>
</dbReference>
<feature type="chain" id="PRO_5045748603" description="Secretion system C-terminal sorting domain-containing protein" evidence="6">
    <location>
        <begin position="18"/>
        <end position="974"/>
    </location>
</feature>
<evidence type="ECO:0000256" key="4">
    <source>
        <dbReference type="ARBA" id="ARBA00022729"/>
    </source>
</evidence>
<dbReference type="EMBL" id="BAAAFH010000011">
    <property type="protein sequence ID" value="GAA0875965.1"/>
    <property type="molecule type" value="Genomic_DNA"/>
</dbReference>
<gene>
    <name evidence="8" type="ORF">GCM10009118_23740</name>
</gene>
<evidence type="ECO:0000256" key="3">
    <source>
        <dbReference type="ARBA" id="ARBA00022525"/>
    </source>
</evidence>
<keyword evidence="5" id="KW-0325">Glycoprotein</keyword>
<keyword evidence="3" id="KW-0964">Secreted</keyword>
<evidence type="ECO:0000256" key="2">
    <source>
        <dbReference type="ARBA" id="ARBA00022512"/>
    </source>
</evidence>
<keyword evidence="4 6" id="KW-0732">Signal</keyword>
<comment type="caution">
    <text evidence="8">The sequence shown here is derived from an EMBL/GenBank/DDBJ whole genome shotgun (WGS) entry which is preliminary data.</text>
</comment>
<dbReference type="Gene3D" id="3.80.20.20">
    <property type="entry name" value="Receptor L-domain"/>
    <property type="match status" value="1"/>
</dbReference>
<dbReference type="Pfam" id="PF13385">
    <property type="entry name" value="Laminin_G_3"/>
    <property type="match status" value="2"/>
</dbReference>
<dbReference type="PANTHER" id="PTHR31018">
    <property type="entry name" value="SPORULATION-SPECIFIC PROTEIN-RELATED"/>
    <property type="match status" value="1"/>
</dbReference>
<protein>
    <recommendedName>
        <fullName evidence="7">Secretion system C-terminal sorting domain-containing protein</fullName>
    </recommendedName>
</protein>
<dbReference type="Gene3D" id="2.60.120.200">
    <property type="match status" value="2"/>
</dbReference>
<proteinExistence type="predicted"/>
<evidence type="ECO:0000256" key="6">
    <source>
        <dbReference type="SAM" id="SignalP"/>
    </source>
</evidence>
<dbReference type="Proteomes" id="UP001501126">
    <property type="component" value="Unassembled WGS sequence"/>
</dbReference>
<comment type="subcellular location">
    <subcellularLocation>
        <location evidence="1">Secreted</location>
        <location evidence="1">Cell wall</location>
    </subcellularLocation>
</comment>
<dbReference type="InterPro" id="IPR026444">
    <property type="entry name" value="Secre_tail"/>
</dbReference>